<protein>
    <submittedName>
        <fullName evidence="1">Major facilitator superfamily domain-containing protein</fullName>
    </submittedName>
</protein>
<proteinExistence type="predicted"/>
<evidence type="ECO:0000313" key="1">
    <source>
        <dbReference type="EMBL" id="KAK9238122.1"/>
    </source>
</evidence>
<dbReference type="EMBL" id="MU971360">
    <property type="protein sequence ID" value="KAK9238122.1"/>
    <property type="molecule type" value="Genomic_DNA"/>
</dbReference>
<accession>A0ACC3T2G8</accession>
<dbReference type="Proteomes" id="UP001433508">
    <property type="component" value="Unassembled WGS sequence"/>
</dbReference>
<sequence>MSSGASSHTDLNNLESSGAYREKSELHKPTEFVELDWDGPDDPENPKNWPLWRRWYITFVVALMCLVVTFGSSIYVAGADYIAFEFGVSRTVAFIGLSLYLIGLACGPTIAAPISETLGRSPVYFISIPISMLFTAGVGKAQNIGTVLVCRFFAGFFASPVLAVAAGTIQDLWNPDMIGVAMGGFCLAPFAGPVFGPVIGGFLIEKKPWNWTMWVLLMFAGVTVLLIATLSETYKPILLKRRAKKRGLPLPPKLPTGQALKLVVMVTLQRPFAMLLLEPIVLALSLYMSFVFAVLFGFFEAFPYVFTSVYGFSPGDTGLTFLGIGAGLLIGTAIFIFLDRTKYVPAMRLPVPPPPESRLLPAKIGAVALPIGLFWLAWTARKSVHWIVPVLSGVPFGMALILLFFTVATYFALCYPAMVTASALAANNMLRYLMAAGFPLFTIQMYEKLGIDWATSFYAFVALALLPVPWALSRYGARLRAGSRFIAHKDEVTELEIMESI</sequence>
<evidence type="ECO:0000313" key="2">
    <source>
        <dbReference type="Proteomes" id="UP001433508"/>
    </source>
</evidence>
<organism evidence="1 2">
    <name type="scientific">Lipomyces kononenkoae</name>
    <name type="common">Yeast</name>
    <dbReference type="NCBI Taxonomy" id="34357"/>
    <lineage>
        <taxon>Eukaryota</taxon>
        <taxon>Fungi</taxon>
        <taxon>Dikarya</taxon>
        <taxon>Ascomycota</taxon>
        <taxon>Saccharomycotina</taxon>
        <taxon>Lipomycetes</taxon>
        <taxon>Lipomycetales</taxon>
        <taxon>Lipomycetaceae</taxon>
        <taxon>Lipomyces</taxon>
    </lineage>
</organism>
<gene>
    <name evidence="1" type="ORF">V1525DRAFT_342283</name>
</gene>
<comment type="caution">
    <text evidence="1">The sequence shown here is derived from an EMBL/GenBank/DDBJ whole genome shotgun (WGS) entry which is preliminary data.</text>
</comment>
<name>A0ACC3T2G8_LIPKO</name>
<keyword evidence="2" id="KW-1185">Reference proteome</keyword>
<reference evidence="2" key="1">
    <citation type="journal article" date="2024" name="Front. Bioeng. Biotechnol.">
        <title>Genome-scale model development and genomic sequencing of the oleaginous clade Lipomyces.</title>
        <authorList>
            <person name="Czajka J.J."/>
            <person name="Han Y."/>
            <person name="Kim J."/>
            <person name="Mondo S.J."/>
            <person name="Hofstad B.A."/>
            <person name="Robles A."/>
            <person name="Haridas S."/>
            <person name="Riley R."/>
            <person name="LaButti K."/>
            <person name="Pangilinan J."/>
            <person name="Andreopoulos W."/>
            <person name="Lipzen A."/>
            <person name="Yan J."/>
            <person name="Wang M."/>
            <person name="Ng V."/>
            <person name="Grigoriev I.V."/>
            <person name="Spatafora J.W."/>
            <person name="Magnuson J.K."/>
            <person name="Baker S.E."/>
            <person name="Pomraning K.R."/>
        </authorList>
    </citation>
    <scope>NUCLEOTIDE SEQUENCE [LARGE SCALE GENOMIC DNA]</scope>
    <source>
        <strain evidence="2">CBS 7786</strain>
    </source>
</reference>